<dbReference type="InterPro" id="IPR017861">
    <property type="entry name" value="KAE1/TsaD"/>
</dbReference>
<dbReference type="EMBL" id="HBUF01345448">
    <property type="protein sequence ID" value="CAG6708887.1"/>
    <property type="molecule type" value="Transcribed_RNA"/>
</dbReference>
<evidence type="ECO:0000256" key="4">
    <source>
        <dbReference type="ARBA" id="ARBA00022723"/>
    </source>
</evidence>
<proteinExistence type="predicted"/>
<feature type="domain" description="Gcp-like" evidence="7">
    <location>
        <begin position="10"/>
        <end position="200"/>
    </location>
</feature>
<dbReference type="GO" id="GO:0008033">
    <property type="term" value="P:tRNA processing"/>
    <property type="evidence" value="ECO:0007669"/>
    <property type="project" value="UniProtKB-KW"/>
</dbReference>
<evidence type="ECO:0000256" key="6">
    <source>
        <dbReference type="ARBA" id="ARBA00048117"/>
    </source>
</evidence>
<evidence type="ECO:0000256" key="5">
    <source>
        <dbReference type="ARBA" id="ARBA00023315"/>
    </source>
</evidence>
<dbReference type="EC" id="2.3.1.234" evidence="1"/>
<comment type="catalytic activity">
    <reaction evidence="6">
        <text>L-threonylcarbamoyladenylate + adenosine(37) in tRNA = N(6)-L-threonylcarbamoyladenosine(37) in tRNA + AMP + H(+)</text>
        <dbReference type="Rhea" id="RHEA:37059"/>
        <dbReference type="Rhea" id="RHEA-COMP:10162"/>
        <dbReference type="Rhea" id="RHEA-COMP:10163"/>
        <dbReference type="ChEBI" id="CHEBI:15378"/>
        <dbReference type="ChEBI" id="CHEBI:73682"/>
        <dbReference type="ChEBI" id="CHEBI:74411"/>
        <dbReference type="ChEBI" id="CHEBI:74418"/>
        <dbReference type="ChEBI" id="CHEBI:456215"/>
        <dbReference type="EC" id="2.3.1.234"/>
    </reaction>
</comment>
<keyword evidence="2 8" id="KW-0808">Transferase</keyword>
<dbReference type="GO" id="GO:0046872">
    <property type="term" value="F:metal ion binding"/>
    <property type="evidence" value="ECO:0007669"/>
    <property type="project" value="UniProtKB-KW"/>
</dbReference>
<keyword evidence="3" id="KW-0819">tRNA processing</keyword>
<dbReference type="EMBL" id="HBUF01345449">
    <property type="protein sequence ID" value="CAG6708889.1"/>
    <property type="molecule type" value="Transcribed_RNA"/>
</dbReference>
<dbReference type="PRINTS" id="PR00789">
    <property type="entry name" value="OSIALOPTASE"/>
</dbReference>
<dbReference type="PANTHER" id="PTHR11735:SF6">
    <property type="entry name" value="TRNA N6-ADENOSINE THREONYLCARBAMOYLTRANSFERASE, MITOCHONDRIAL"/>
    <property type="match status" value="1"/>
</dbReference>
<evidence type="ECO:0000256" key="2">
    <source>
        <dbReference type="ARBA" id="ARBA00022679"/>
    </source>
</evidence>
<reference evidence="8" key="1">
    <citation type="submission" date="2021-05" db="EMBL/GenBank/DDBJ databases">
        <authorList>
            <person name="Alioto T."/>
            <person name="Alioto T."/>
            <person name="Gomez Garrido J."/>
        </authorList>
    </citation>
    <scope>NUCLEOTIDE SEQUENCE</scope>
</reference>
<sequence>MMPQVCFTLLSYAKSSTEFYTLGSQLDDAPGEALDKVARNLKLRNLEPFRNMSGGEAIEHAARAGNPYAFEIRSPVLSTKRNCDFSFSGIKNAAFRKIKEAEEKHKVKASGVVPNYADISASFQYMLTQHICHRVQRALEFLDMENLIPDPARRKLVISGGVASNTFLFESLSKVCSHYEYSALRPSPALCTDNGVMIAWNGVELYRTNSTRIVHDPAMLHSVDIEPKVPFGEDWRQKVVDRNIRTEVFHFLQR</sequence>
<keyword evidence="5" id="KW-0012">Acyltransferase</keyword>
<protein>
    <recommendedName>
        <fullName evidence="1">N(6)-L-threonylcarbamoyladenine synthase</fullName>
        <ecNumber evidence="1">2.3.1.234</ecNumber>
    </recommendedName>
</protein>
<evidence type="ECO:0000259" key="7">
    <source>
        <dbReference type="Pfam" id="PF00814"/>
    </source>
</evidence>
<accession>A0A8D8XVN4</accession>
<dbReference type="EMBL" id="HBUF01345447">
    <property type="protein sequence ID" value="CAG6708884.1"/>
    <property type="molecule type" value="Transcribed_RNA"/>
</dbReference>
<dbReference type="Pfam" id="PF00814">
    <property type="entry name" value="TsaD"/>
    <property type="match status" value="1"/>
</dbReference>
<evidence type="ECO:0000256" key="3">
    <source>
        <dbReference type="ARBA" id="ARBA00022694"/>
    </source>
</evidence>
<dbReference type="EMBL" id="HBUF01345446">
    <property type="protein sequence ID" value="CAG6708881.1"/>
    <property type="molecule type" value="Transcribed_RNA"/>
</dbReference>
<dbReference type="InterPro" id="IPR043129">
    <property type="entry name" value="ATPase_NBD"/>
</dbReference>
<evidence type="ECO:0000256" key="1">
    <source>
        <dbReference type="ARBA" id="ARBA00012156"/>
    </source>
</evidence>
<dbReference type="SUPFAM" id="SSF53067">
    <property type="entry name" value="Actin-like ATPase domain"/>
    <property type="match status" value="1"/>
</dbReference>
<dbReference type="PANTHER" id="PTHR11735">
    <property type="entry name" value="TRNA N6-ADENOSINE THREONYLCARBAMOYLTRANSFERASE"/>
    <property type="match status" value="1"/>
</dbReference>
<keyword evidence="4" id="KW-0479">Metal-binding</keyword>
<organism evidence="8">
    <name type="scientific">Cacopsylla melanoneura</name>
    <dbReference type="NCBI Taxonomy" id="428564"/>
    <lineage>
        <taxon>Eukaryota</taxon>
        <taxon>Metazoa</taxon>
        <taxon>Ecdysozoa</taxon>
        <taxon>Arthropoda</taxon>
        <taxon>Hexapoda</taxon>
        <taxon>Insecta</taxon>
        <taxon>Pterygota</taxon>
        <taxon>Neoptera</taxon>
        <taxon>Paraneoptera</taxon>
        <taxon>Hemiptera</taxon>
        <taxon>Sternorrhyncha</taxon>
        <taxon>Psylloidea</taxon>
        <taxon>Psyllidae</taxon>
        <taxon>Psyllinae</taxon>
        <taxon>Cacopsylla</taxon>
    </lineage>
</organism>
<dbReference type="GO" id="GO:0061711">
    <property type="term" value="F:tRNA N(6)-L-threonylcarbamoyladenine synthase activity"/>
    <property type="evidence" value="ECO:0007669"/>
    <property type="project" value="UniProtKB-EC"/>
</dbReference>
<name>A0A8D8XVN4_9HEMI</name>
<evidence type="ECO:0000313" key="8">
    <source>
        <dbReference type="EMBL" id="CAG6708889.1"/>
    </source>
</evidence>
<dbReference type="Gene3D" id="3.30.420.40">
    <property type="match status" value="1"/>
</dbReference>
<dbReference type="GO" id="GO:0005739">
    <property type="term" value="C:mitochondrion"/>
    <property type="evidence" value="ECO:0007669"/>
    <property type="project" value="TreeGrafter"/>
</dbReference>
<dbReference type="AlphaFoldDB" id="A0A8D8XVN4"/>
<dbReference type="InterPro" id="IPR000905">
    <property type="entry name" value="Gcp-like_dom"/>
</dbReference>